<protein>
    <submittedName>
        <fullName evidence="15">Uncharacterized protein</fullName>
    </submittedName>
</protein>
<dbReference type="GO" id="GO:0000785">
    <property type="term" value="C:chromatin"/>
    <property type="evidence" value="ECO:0007669"/>
    <property type="project" value="TreeGrafter"/>
</dbReference>
<evidence type="ECO:0000256" key="9">
    <source>
        <dbReference type="ARBA" id="ARBA00023242"/>
    </source>
</evidence>
<feature type="domain" description="PINIT" evidence="14">
    <location>
        <begin position="119"/>
        <end position="276"/>
    </location>
</feature>
<proteinExistence type="inferred from homology"/>
<dbReference type="PROSITE" id="PS50800">
    <property type="entry name" value="SAP"/>
    <property type="match status" value="1"/>
</dbReference>
<evidence type="ECO:0000256" key="6">
    <source>
        <dbReference type="ARBA" id="ARBA00022771"/>
    </source>
</evidence>
<dbReference type="GO" id="GO:0061665">
    <property type="term" value="F:SUMO ligase activity"/>
    <property type="evidence" value="ECO:0007669"/>
    <property type="project" value="TreeGrafter"/>
</dbReference>
<sequence length="568" mass="63397">MASPSLQHMAPMLIQRCKTLLNKDLQKICKQEGMPSSGVKAQLQARIIDLINRAAQENNHALFNRLQQSISTGPAGAVPPPLPAAPAYPPRTPTGTAQDMPNGRASLVNGGFQQSPYATYQQPAQPARPQYFFKESPFFEIRELLLNNITLEVSPSHRQTVNKHLTLNDSQCARLRGDPTLRVLLFSALEAPLAPYTRLDITFPSQIEVRINQDEVKANYKGLKNKPGSTRPADITSLLRTTPANYRNSIIITYALTHKASPAQKYNMFVYLVRKFSVEELVSRIKQRSVITKASVLSEMRKNADDPDIEVGSSVMSLKDPISTLKINTPCRSTLCTHNRCFDGESFLQLQEQAPTWTCPICNKIISFEALAVDEYVQDILDKVSKDTDQVTVEPNGEWRNEKEPQAKPRQSNGNGHRYGAYDDEDSEEELVEISDYRVSLIKSEAAPTPQSLPHMRTPPAPSREASTPQTGAKRNAEVIDLTLSDEDEPRPKKVAYSTPNSVPDQTRRYQFPVYTPMHSRPDNQRMDPPAQTRHSYDGYREPQPHALPSHPGQGASSAYPAFIDSSP</sequence>
<feature type="domain" description="SP-RING-type" evidence="13">
    <location>
        <begin position="305"/>
        <end position="386"/>
    </location>
</feature>
<keyword evidence="6 10" id="KW-0863">Zinc-finger</keyword>
<evidence type="ECO:0000313" key="15">
    <source>
        <dbReference type="EMBL" id="KAK3202186.1"/>
    </source>
</evidence>
<keyword evidence="5" id="KW-0479">Metal-binding</keyword>
<evidence type="ECO:0000259" key="14">
    <source>
        <dbReference type="PROSITE" id="PS51466"/>
    </source>
</evidence>
<feature type="region of interest" description="Disordered" evidence="11">
    <location>
        <begin position="388"/>
        <end position="430"/>
    </location>
</feature>
<keyword evidence="8" id="KW-0862">Zinc</keyword>
<dbReference type="PANTHER" id="PTHR10782">
    <property type="entry name" value="ZINC FINGER MIZ DOMAIN-CONTAINING PROTEIN"/>
    <property type="match status" value="1"/>
</dbReference>
<dbReference type="PANTHER" id="PTHR10782:SF4">
    <property type="entry name" value="TONALLI, ISOFORM E"/>
    <property type="match status" value="1"/>
</dbReference>
<dbReference type="InterPro" id="IPR038654">
    <property type="entry name" value="PINIT_sf"/>
</dbReference>
<dbReference type="Pfam" id="PF14324">
    <property type="entry name" value="PINIT"/>
    <property type="match status" value="1"/>
</dbReference>
<keyword evidence="9" id="KW-0539">Nucleus</keyword>
<dbReference type="AlphaFoldDB" id="A0AAN6LU37"/>
<comment type="subcellular location">
    <subcellularLocation>
        <location evidence="1">Nucleus</location>
    </subcellularLocation>
</comment>
<evidence type="ECO:0000256" key="2">
    <source>
        <dbReference type="ARBA" id="ARBA00004718"/>
    </source>
</evidence>
<feature type="compositionally biased region" description="Basic and acidic residues" evidence="11">
    <location>
        <begin position="535"/>
        <end position="544"/>
    </location>
</feature>
<dbReference type="GO" id="GO:0008270">
    <property type="term" value="F:zinc ion binding"/>
    <property type="evidence" value="ECO:0007669"/>
    <property type="project" value="UniProtKB-KW"/>
</dbReference>
<keyword evidence="4" id="KW-0808">Transferase</keyword>
<dbReference type="Gene3D" id="3.30.40.10">
    <property type="entry name" value="Zinc/RING finger domain, C3HC4 (zinc finger)"/>
    <property type="match status" value="1"/>
</dbReference>
<gene>
    <name evidence="15" type="ORF">GRF29_161g457174</name>
</gene>
<evidence type="ECO:0000256" key="3">
    <source>
        <dbReference type="ARBA" id="ARBA00005383"/>
    </source>
</evidence>
<comment type="similarity">
    <text evidence="3">Belongs to the PIAS family.</text>
</comment>
<dbReference type="InterPro" id="IPR013083">
    <property type="entry name" value="Znf_RING/FYVE/PHD"/>
</dbReference>
<dbReference type="InterPro" id="IPR003034">
    <property type="entry name" value="SAP_dom"/>
</dbReference>
<evidence type="ECO:0000256" key="11">
    <source>
        <dbReference type="SAM" id="MobiDB-lite"/>
    </source>
</evidence>
<accession>A0AAN6LU37</accession>
<dbReference type="GO" id="GO:0005634">
    <property type="term" value="C:nucleus"/>
    <property type="evidence" value="ECO:0007669"/>
    <property type="project" value="UniProtKB-SubCell"/>
</dbReference>
<dbReference type="InterPro" id="IPR036361">
    <property type="entry name" value="SAP_dom_sf"/>
</dbReference>
<keyword evidence="7" id="KW-0833">Ubl conjugation pathway</keyword>
<dbReference type="Pfam" id="PF18953">
    <property type="entry name" value="SAP_new25"/>
    <property type="match status" value="1"/>
</dbReference>
<evidence type="ECO:0000259" key="12">
    <source>
        <dbReference type="PROSITE" id="PS50800"/>
    </source>
</evidence>
<dbReference type="Gene3D" id="2.60.120.780">
    <property type="entry name" value="PINIT domain"/>
    <property type="match status" value="1"/>
</dbReference>
<reference evidence="15 16" key="1">
    <citation type="submission" date="2021-02" db="EMBL/GenBank/DDBJ databases">
        <title>Genome assembly of Pseudopithomyces chartarum.</title>
        <authorList>
            <person name="Jauregui R."/>
            <person name="Singh J."/>
            <person name="Voisey C."/>
        </authorList>
    </citation>
    <scope>NUCLEOTIDE SEQUENCE [LARGE SCALE GENOMIC DNA]</scope>
    <source>
        <strain evidence="15 16">AGR01</strain>
    </source>
</reference>
<evidence type="ECO:0000313" key="16">
    <source>
        <dbReference type="Proteomes" id="UP001280581"/>
    </source>
</evidence>
<keyword evidence="16" id="KW-1185">Reference proteome</keyword>
<feature type="compositionally biased region" description="Basic and acidic residues" evidence="11">
    <location>
        <begin position="397"/>
        <end position="407"/>
    </location>
</feature>
<name>A0AAN6LU37_9PLEO</name>
<evidence type="ECO:0000256" key="5">
    <source>
        <dbReference type="ARBA" id="ARBA00022723"/>
    </source>
</evidence>
<dbReference type="Pfam" id="PF02891">
    <property type="entry name" value="zf-MIZ"/>
    <property type="match status" value="1"/>
</dbReference>
<feature type="region of interest" description="Disordered" evidence="11">
    <location>
        <begin position="444"/>
        <end position="568"/>
    </location>
</feature>
<dbReference type="PROSITE" id="PS51466">
    <property type="entry name" value="PINIT"/>
    <property type="match status" value="1"/>
</dbReference>
<organism evidence="15 16">
    <name type="scientific">Pseudopithomyces chartarum</name>
    <dbReference type="NCBI Taxonomy" id="1892770"/>
    <lineage>
        <taxon>Eukaryota</taxon>
        <taxon>Fungi</taxon>
        <taxon>Dikarya</taxon>
        <taxon>Ascomycota</taxon>
        <taxon>Pezizomycotina</taxon>
        <taxon>Dothideomycetes</taxon>
        <taxon>Pleosporomycetidae</taxon>
        <taxon>Pleosporales</taxon>
        <taxon>Massarineae</taxon>
        <taxon>Didymosphaeriaceae</taxon>
        <taxon>Pseudopithomyces</taxon>
    </lineage>
</organism>
<evidence type="ECO:0000259" key="13">
    <source>
        <dbReference type="PROSITE" id="PS51044"/>
    </source>
</evidence>
<dbReference type="SUPFAM" id="SSF68906">
    <property type="entry name" value="SAP domain"/>
    <property type="match status" value="1"/>
</dbReference>
<dbReference type="InterPro" id="IPR004181">
    <property type="entry name" value="Znf_MIZ"/>
</dbReference>
<dbReference type="GO" id="GO:0016925">
    <property type="term" value="P:protein sumoylation"/>
    <property type="evidence" value="ECO:0007669"/>
    <property type="project" value="TreeGrafter"/>
</dbReference>
<evidence type="ECO:0000256" key="4">
    <source>
        <dbReference type="ARBA" id="ARBA00022679"/>
    </source>
</evidence>
<dbReference type="EMBL" id="WVTA01000014">
    <property type="protein sequence ID" value="KAK3202186.1"/>
    <property type="molecule type" value="Genomic_DNA"/>
</dbReference>
<evidence type="ECO:0000256" key="10">
    <source>
        <dbReference type="PROSITE-ProRule" id="PRU00452"/>
    </source>
</evidence>
<comment type="caution">
    <text evidence="15">The sequence shown here is derived from an EMBL/GenBank/DDBJ whole genome shotgun (WGS) entry which is preliminary data.</text>
</comment>
<feature type="domain" description="SAP" evidence="12">
    <location>
        <begin position="17"/>
        <end position="51"/>
    </location>
</feature>
<evidence type="ECO:0000256" key="7">
    <source>
        <dbReference type="ARBA" id="ARBA00022786"/>
    </source>
</evidence>
<dbReference type="InterPro" id="IPR023321">
    <property type="entry name" value="PINIT"/>
</dbReference>
<dbReference type="SMART" id="SM00513">
    <property type="entry name" value="SAP"/>
    <property type="match status" value="1"/>
</dbReference>
<evidence type="ECO:0000256" key="1">
    <source>
        <dbReference type="ARBA" id="ARBA00004123"/>
    </source>
</evidence>
<dbReference type="Proteomes" id="UP001280581">
    <property type="component" value="Unassembled WGS sequence"/>
</dbReference>
<comment type="pathway">
    <text evidence="2">Protein modification; protein sumoylation.</text>
</comment>
<evidence type="ECO:0000256" key="8">
    <source>
        <dbReference type="ARBA" id="ARBA00022833"/>
    </source>
</evidence>
<dbReference type="PROSITE" id="PS51044">
    <property type="entry name" value="ZF_SP_RING"/>
    <property type="match status" value="1"/>
</dbReference>